<evidence type="ECO:0008006" key="3">
    <source>
        <dbReference type="Google" id="ProtNLM"/>
    </source>
</evidence>
<evidence type="ECO:0000313" key="2">
    <source>
        <dbReference type="Proteomes" id="UP000198611"/>
    </source>
</evidence>
<dbReference type="STRING" id="1123397.SAMN05660831_02063"/>
<organism evidence="1 2">
    <name type="scientific">Thiohalospira halophila DSM 15071</name>
    <dbReference type="NCBI Taxonomy" id="1123397"/>
    <lineage>
        <taxon>Bacteria</taxon>
        <taxon>Pseudomonadati</taxon>
        <taxon>Pseudomonadota</taxon>
        <taxon>Gammaproteobacteria</taxon>
        <taxon>Thiohalospirales</taxon>
        <taxon>Thiohalospiraceae</taxon>
        <taxon>Thiohalospira</taxon>
    </lineage>
</organism>
<dbReference type="EMBL" id="FOMJ01000007">
    <property type="protein sequence ID" value="SFD67003.1"/>
    <property type="molecule type" value="Genomic_DNA"/>
</dbReference>
<protein>
    <recommendedName>
        <fullName evidence="3">Bacteriophage holin Hol, superfamily III</fullName>
    </recommendedName>
</protein>
<name>A0A1I1UE01_9GAMM</name>
<proteinExistence type="predicted"/>
<sequence length="101" mass="10294">MPELLTTHAPALAMLLVGLACHILARVVEARESGDGQTLAGWLSQRPYKTALAAGGALAAYGVLAETGQLSLLTAFGAGYLADSALEMVTARARRAVGGEA</sequence>
<accession>A0A1I1UE01</accession>
<evidence type="ECO:0000313" key="1">
    <source>
        <dbReference type="EMBL" id="SFD67003.1"/>
    </source>
</evidence>
<gene>
    <name evidence="1" type="ORF">SAMN05660831_02063</name>
</gene>
<reference evidence="1 2" key="1">
    <citation type="submission" date="2016-10" db="EMBL/GenBank/DDBJ databases">
        <authorList>
            <person name="de Groot N.N."/>
        </authorList>
    </citation>
    <scope>NUCLEOTIDE SEQUENCE [LARGE SCALE GENOMIC DNA]</scope>
    <source>
        <strain evidence="1 2">HL3</strain>
    </source>
</reference>
<dbReference type="AlphaFoldDB" id="A0A1I1UE01"/>
<dbReference type="Proteomes" id="UP000198611">
    <property type="component" value="Unassembled WGS sequence"/>
</dbReference>
<keyword evidence="2" id="KW-1185">Reference proteome</keyword>
<dbReference type="RefSeq" id="WP_093428697.1">
    <property type="nucleotide sequence ID" value="NZ_FOMJ01000007.1"/>
</dbReference>